<dbReference type="Proteomes" id="UP000256373">
    <property type="component" value="Unassembled WGS sequence"/>
</dbReference>
<sequence length="76" mass="8389">MARKDEILKSFLTHDQLKTKYKLKTEDLPTSVREALNSDKPILKAIALIVDGLDGTAPVTDSVLRNQVTQILNAAL</sequence>
<keyword evidence="2" id="KW-1185">Reference proteome</keyword>
<organism evidence="1 2">
    <name type="scientific">Dyadobacter luteus</name>
    <dbReference type="NCBI Taxonomy" id="2259619"/>
    <lineage>
        <taxon>Bacteria</taxon>
        <taxon>Pseudomonadati</taxon>
        <taxon>Bacteroidota</taxon>
        <taxon>Cytophagia</taxon>
        <taxon>Cytophagales</taxon>
        <taxon>Spirosomataceae</taxon>
        <taxon>Dyadobacter</taxon>
    </lineage>
</organism>
<dbReference type="OrthoDB" id="1446613at2"/>
<name>A0A3D8Y763_9BACT</name>
<gene>
    <name evidence="1" type="ORF">DSL64_21670</name>
</gene>
<accession>A0A3D8Y763</accession>
<evidence type="ECO:0000313" key="2">
    <source>
        <dbReference type="Proteomes" id="UP000256373"/>
    </source>
</evidence>
<protein>
    <submittedName>
        <fullName evidence="1">Uncharacterized protein</fullName>
    </submittedName>
</protein>
<proteinExistence type="predicted"/>
<reference evidence="1 2" key="1">
    <citation type="submission" date="2018-07" db="EMBL/GenBank/DDBJ databases">
        <title>Dyadobacter roseus sp. nov., isolated from rose rhizosphere soil.</title>
        <authorList>
            <person name="Chen L."/>
        </authorList>
    </citation>
    <scope>NUCLEOTIDE SEQUENCE [LARGE SCALE GENOMIC DNA]</scope>
    <source>
        <strain evidence="1 2">RS19</strain>
    </source>
</reference>
<comment type="caution">
    <text evidence="1">The sequence shown here is derived from an EMBL/GenBank/DDBJ whole genome shotgun (WGS) entry which is preliminary data.</text>
</comment>
<dbReference type="AlphaFoldDB" id="A0A3D8Y763"/>
<evidence type="ECO:0000313" key="1">
    <source>
        <dbReference type="EMBL" id="REA58218.1"/>
    </source>
</evidence>
<dbReference type="RefSeq" id="WP_115833034.1">
    <property type="nucleotide sequence ID" value="NZ_QNUL01000022.1"/>
</dbReference>
<dbReference type="EMBL" id="QNUL01000022">
    <property type="protein sequence ID" value="REA58218.1"/>
    <property type="molecule type" value="Genomic_DNA"/>
</dbReference>